<dbReference type="SUPFAM" id="SSF53955">
    <property type="entry name" value="Lysozyme-like"/>
    <property type="match status" value="1"/>
</dbReference>
<evidence type="ECO:0000313" key="4">
    <source>
        <dbReference type="Proteomes" id="UP000228859"/>
    </source>
</evidence>
<dbReference type="Gene3D" id="1.10.530.10">
    <property type="match status" value="1"/>
</dbReference>
<dbReference type="CDD" id="cd16894">
    <property type="entry name" value="MltD-like"/>
    <property type="match status" value="1"/>
</dbReference>
<organism evidence="3 4">
    <name type="scientific">Sulfuricurvum kujiense</name>
    <dbReference type="NCBI Taxonomy" id="148813"/>
    <lineage>
        <taxon>Bacteria</taxon>
        <taxon>Pseudomonadati</taxon>
        <taxon>Campylobacterota</taxon>
        <taxon>Epsilonproteobacteria</taxon>
        <taxon>Campylobacterales</taxon>
        <taxon>Sulfurimonadaceae</taxon>
        <taxon>Sulfuricurvum</taxon>
    </lineage>
</organism>
<dbReference type="Proteomes" id="UP000228859">
    <property type="component" value="Unassembled WGS sequence"/>
</dbReference>
<dbReference type="Pfam" id="PF01464">
    <property type="entry name" value="SLT"/>
    <property type="match status" value="1"/>
</dbReference>
<sequence length="238" mass="27257">MTVIRRIYTNMLQYPLHAKRRKMGRILFLFILFFSIELFGRSDVEAINLSLQSLQSEESLLDTAVLDNTLDRYRGTISPLYKRYQVTTEELGRVKAKFADAGIPLFFALIPYAESKFNPTSHGYGTAGLWQFTKQSGRNFGLSVKKGNDERLDPDRSTDAAIRYIQYLKKEFGSWYLADFAYAMGEGTLRRLIQKNGSKKMSVLLKDPHFPSGTKAHFAKTLLLDAKIHYSNDDTEQN</sequence>
<proteinExistence type="inferred from homology"/>
<dbReference type="EMBL" id="DLUI01000164">
    <property type="protein sequence ID" value="DAB37411.1"/>
    <property type="molecule type" value="Genomic_DNA"/>
</dbReference>
<protein>
    <recommendedName>
        <fullName evidence="2">Transglycosylase SLT domain-containing protein</fullName>
    </recommendedName>
</protein>
<accession>A0A2D3W7T9</accession>
<evidence type="ECO:0000259" key="2">
    <source>
        <dbReference type="Pfam" id="PF01464"/>
    </source>
</evidence>
<evidence type="ECO:0000313" key="3">
    <source>
        <dbReference type="EMBL" id="DAB37411.1"/>
    </source>
</evidence>
<dbReference type="InterPro" id="IPR008258">
    <property type="entry name" value="Transglycosylase_SLT_dom_1"/>
</dbReference>
<feature type="domain" description="Transglycosylase SLT" evidence="2">
    <location>
        <begin position="106"/>
        <end position="201"/>
    </location>
</feature>
<comment type="caution">
    <text evidence="3">The sequence shown here is derived from an EMBL/GenBank/DDBJ whole genome shotgun (WGS) entry which is preliminary data.</text>
</comment>
<dbReference type="PANTHER" id="PTHR37423:SF2">
    <property type="entry name" value="MEMBRANE-BOUND LYTIC MUREIN TRANSGLYCOSYLASE C"/>
    <property type="match status" value="1"/>
</dbReference>
<gene>
    <name evidence="3" type="ORF">CFH83_11315</name>
</gene>
<reference evidence="3 4" key="1">
    <citation type="journal article" date="2017" name="Front. Microbiol.">
        <title>Comparative Genomic Analysis of the Class Epsilonproteobacteria and Proposed Reclassification to Epsilonbacteraeota (phyl. nov.).</title>
        <authorList>
            <person name="Waite D.W."/>
            <person name="Vanwonterghem I."/>
            <person name="Rinke C."/>
            <person name="Parks D.H."/>
            <person name="Zhang Y."/>
            <person name="Takai K."/>
            <person name="Sievert S.M."/>
            <person name="Simon J."/>
            <person name="Campbell B.J."/>
            <person name="Hanson T.E."/>
            <person name="Woyke T."/>
            <person name="Klotz M.G."/>
            <person name="Hugenholtz P."/>
        </authorList>
    </citation>
    <scope>NUCLEOTIDE SEQUENCE [LARGE SCALE GENOMIC DNA]</scope>
    <source>
        <strain evidence="3">UBA12443</strain>
    </source>
</reference>
<comment type="similarity">
    <text evidence="1">Belongs to the transglycosylase Slt family.</text>
</comment>
<dbReference type="PANTHER" id="PTHR37423">
    <property type="entry name" value="SOLUBLE LYTIC MUREIN TRANSGLYCOSYLASE-RELATED"/>
    <property type="match status" value="1"/>
</dbReference>
<dbReference type="AlphaFoldDB" id="A0A2D3W7T9"/>
<dbReference type="InterPro" id="IPR023346">
    <property type="entry name" value="Lysozyme-like_dom_sf"/>
</dbReference>
<evidence type="ECO:0000256" key="1">
    <source>
        <dbReference type="ARBA" id="ARBA00007734"/>
    </source>
</evidence>
<name>A0A2D3W7T9_9BACT</name>